<dbReference type="SUPFAM" id="SSF111283">
    <property type="entry name" value="Putative modulator of DNA gyrase, PmbA/TldD"/>
    <property type="match status" value="1"/>
</dbReference>
<dbReference type="InterPro" id="IPR051463">
    <property type="entry name" value="Peptidase_U62_metallo"/>
</dbReference>
<evidence type="ECO:0000259" key="6">
    <source>
        <dbReference type="Pfam" id="PF19289"/>
    </source>
</evidence>
<evidence type="ECO:0000256" key="3">
    <source>
        <dbReference type="ARBA" id="ARBA00022801"/>
    </source>
</evidence>
<dbReference type="InterPro" id="IPR036059">
    <property type="entry name" value="TldD/PmbA_sf"/>
</dbReference>
<evidence type="ECO:0000256" key="1">
    <source>
        <dbReference type="ARBA" id="ARBA00005836"/>
    </source>
</evidence>
<dbReference type="PANTHER" id="PTHR30624">
    <property type="entry name" value="UNCHARACTERIZED PROTEIN TLDD AND PMBA"/>
    <property type="match status" value="1"/>
</dbReference>
<dbReference type="PANTHER" id="PTHR30624:SF10">
    <property type="entry name" value="CONSERVED PROTEIN"/>
    <property type="match status" value="1"/>
</dbReference>
<feature type="domain" description="Metalloprotease TldD/E N-terminal" evidence="5">
    <location>
        <begin position="24"/>
        <end position="86"/>
    </location>
</feature>
<sequence>MNEYLNRIAKQFHSIAPNVDFWTLRLTDESKEFISVRQGIVQPVDNRSSRGVLLTVVIGDGSGYAATSDLSIAGLKNAARQAGQWAMAAAKTGLLKNSDYPRPEIQTHYETPVKLTWDSMPLSEKISLLQDASNALKINDRIVDWQASMGRHTEDTLLISSAGAHIAQRFHYIKPELYAVANKGSQTQVRTGGGSQSARQGGLEQLPLLEFPQSATELAEQACALLSAPECPQGSMDIVLAPSQMILQIHESIGHPLELDRILGDERNYAGTSFVTEEMFGHYRYGSDLLNVTFDPDHTEQLASYAVDDEGTPAQHQYIIQNGILQRPLGGATSQARAGMQGVANARQADWFRPPIDRMANLNVEPGEKSVEDIIAATEYGVYMETNRSWSIDDSRNKFQFGCELGRIIENGELKGLVRNPNYRGISATFWRNLVDVGDRQSFEVQGVTNCGKGEPNQAIYVGHASPTCRFSNIDVFGGDE</sequence>
<dbReference type="Gene3D" id="3.30.2290.10">
    <property type="entry name" value="PmbA/TldD superfamily"/>
    <property type="match status" value="1"/>
</dbReference>
<dbReference type="Pfam" id="PF01523">
    <property type="entry name" value="PmbA_TldD_1st"/>
    <property type="match status" value="1"/>
</dbReference>
<dbReference type="GO" id="GO:0008237">
    <property type="term" value="F:metallopeptidase activity"/>
    <property type="evidence" value="ECO:0007669"/>
    <property type="project" value="UniProtKB-KW"/>
</dbReference>
<proteinExistence type="inferred from homology"/>
<gene>
    <name evidence="8" type="ORF">MNBD_GAMMA11-521</name>
</gene>
<evidence type="ECO:0000259" key="7">
    <source>
        <dbReference type="Pfam" id="PF19290"/>
    </source>
</evidence>
<name>A0A3B0XKE8_9ZZZZ</name>
<evidence type="ECO:0000256" key="2">
    <source>
        <dbReference type="ARBA" id="ARBA00022670"/>
    </source>
</evidence>
<keyword evidence="4" id="KW-0482">Metalloprotease</keyword>
<keyword evidence="3" id="KW-0378">Hydrolase</keyword>
<dbReference type="AlphaFoldDB" id="A0A3B0XKE8"/>
<dbReference type="InterPro" id="IPR002510">
    <property type="entry name" value="Metalloprtase-TldD/E_N"/>
</dbReference>
<feature type="domain" description="Metalloprotease TldD/E central" evidence="7">
    <location>
        <begin position="117"/>
        <end position="225"/>
    </location>
</feature>
<protein>
    <submittedName>
        <fullName evidence="8">TldD family protein, Beta/Gamma-proteobacterial subgroup</fullName>
    </submittedName>
</protein>
<dbReference type="Pfam" id="PF19289">
    <property type="entry name" value="PmbA_TldD_3rd"/>
    <property type="match status" value="1"/>
</dbReference>
<dbReference type="InterPro" id="IPR045569">
    <property type="entry name" value="Metalloprtase-TldD/E_C"/>
</dbReference>
<dbReference type="Pfam" id="PF19290">
    <property type="entry name" value="PmbA_TldD_2nd"/>
    <property type="match status" value="1"/>
</dbReference>
<feature type="domain" description="Metalloprotease TldD/E C-terminal" evidence="6">
    <location>
        <begin position="234"/>
        <end position="476"/>
    </location>
</feature>
<evidence type="ECO:0000259" key="5">
    <source>
        <dbReference type="Pfam" id="PF01523"/>
    </source>
</evidence>
<dbReference type="InterPro" id="IPR035068">
    <property type="entry name" value="TldD/PmbA_N"/>
</dbReference>
<comment type="similarity">
    <text evidence="1">Belongs to the peptidase U62 family.</text>
</comment>
<reference evidence="8" key="1">
    <citation type="submission" date="2018-06" db="EMBL/GenBank/DDBJ databases">
        <authorList>
            <person name="Zhirakovskaya E."/>
        </authorList>
    </citation>
    <scope>NUCLEOTIDE SEQUENCE</scope>
</reference>
<dbReference type="InterPro" id="IPR045570">
    <property type="entry name" value="Metalloprtase-TldD/E_cen_dom"/>
</dbReference>
<accession>A0A3B0XKE8</accession>
<dbReference type="GO" id="GO:0005829">
    <property type="term" value="C:cytosol"/>
    <property type="evidence" value="ECO:0007669"/>
    <property type="project" value="TreeGrafter"/>
</dbReference>
<dbReference type="GO" id="GO:0006508">
    <property type="term" value="P:proteolysis"/>
    <property type="evidence" value="ECO:0007669"/>
    <property type="project" value="UniProtKB-KW"/>
</dbReference>
<dbReference type="EMBL" id="UOFG01000165">
    <property type="protein sequence ID" value="VAW62289.1"/>
    <property type="molecule type" value="Genomic_DNA"/>
</dbReference>
<organism evidence="8">
    <name type="scientific">hydrothermal vent metagenome</name>
    <dbReference type="NCBI Taxonomy" id="652676"/>
    <lineage>
        <taxon>unclassified sequences</taxon>
        <taxon>metagenomes</taxon>
        <taxon>ecological metagenomes</taxon>
    </lineage>
</organism>
<keyword evidence="2" id="KW-0645">Protease</keyword>
<evidence type="ECO:0000256" key="4">
    <source>
        <dbReference type="ARBA" id="ARBA00023049"/>
    </source>
</evidence>
<evidence type="ECO:0000313" key="8">
    <source>
        <dbReference type="EMBL" id="VAW62289.1"/>
    </source>
</evidence>